<evidence type="ECO:0000313" key="5">
    <source>
        <dbReference type="EMBL" id="PZO84105.1"/>
    </source>
</evidence>
<dbReference type="PANTHER" id="PTHR33231">
    <property type="entry name" value="30S RIBOSOMAL PROTEIN"/>
    <property type="match status" value="1"/>
</dbReference>
<dbReference type="Pfam" id="PF16321">
    <property type="entry name" value="Ribosom_S30AE_C"/>
    <property type="match status" value="1"/>
</dbReference>
<dbReference type="InterPro" id="IPR003489">
    <property type="entry name" value="RHF/RaiA"/>
</dbReference>
<organism evidence="5 6">
    <name type="scientific">Micavibrio aeruginosavorus</name>
    <dbReference type="NCBI Taxonomy" id="349221"/>
    <lineage>
        <taxon>Bacteria</taxon>
        <taxon>Pseudomonadati</taxon>
        <taxon>Bdellovibrionota</taxon>
        <taxon>Bdellovibrionia</taxon>
        <taxon>Bdellovibrionales</taxon>
        <taxon>Pseudobdellovibrionaceae</taxon>
        <taxon>Micavibrio</taxon>
    </lineage>
</organism>
<evidence type="ECO:0000259" key="4">
    <source>
        <dbReference type="Pfam" id="PF16321"/>
    </source>
</evidence>
<name>A0A2W5BLN4_9BACT</name>
<dbReference type="InterPro" id="IPR038416">
    <property type="entry name" value="Ribosom_S30AE_C_sf"/>
</dbReference>
<keyword evidence="1" id="KW-0810">Translation regulation</keyword>
<dbReference type="GO" id="GO:0022627">
    <property type="term" value="C:cytosolic small ribosomal subunit"/>
    <property type="evidence" value="ECO:0007669"/>
    <property type="project" value="TreeGrafter"/>
</dbReference>
<gene>
    <name evidence="5" type="primary">raiA</name>
    <name evidence="5" type="ORF">DI626_08585</name>
</gene>
<dbReference type="Gene3D" id="3.30.160.100">
    <property type="entry name" value="Ribosome hibernation promotion factor-like"/>
    <property type="match status" value="1"/>
</dbReference>
<dbReference type="NCBIfam" id="TIGR00741">
    <property type="entry name" value="yfiA"/>
    <property type="match status" value="1"/>
</dbReference>
<reference evidence="5 6" key="1">
    <citation type="submission" date="2017-08" db="EMBL/GenBank/DDBJ databases">
        <title>Infants hospitalized years apart are colonized by the same room-sourced microbial strains.</title>
        <authorList>
            <person name="Brooks B."/>
            <person name="Olm M.R."/>
            <person name="Firek B.A."/>
            <person name="Baker R."/>
            <person name="Thomas B.C."/>
            <person name="Morowitz M.J."/>
            <person name="Banfield J.F."/>
        </authorList>
    </citation>
    <scope>NUCLEOTIDE SEQUENCE [LARGE SCALE GENOMIC DNA]</scope>
    <source>
        <strain evidence="5">S2_018_000_R2_104</strain>
    </source>
</reference>
<dbReference type="Proteomes" id="UP000249557">
    <property type="component" value="Unassembled WGS sequence"/>
</dbReference>
<dbReference type="GO" id="GO:0045900">
    <property type="term" value="P:negative regulation of translational elongation"/>
    <property type="evidence" value="ECO:0007669"/>
    <property type="project" value="TreeGrafter"/>
</dbReference>
<comment type="subunit">
    <text evidence="2">Associates exclusively with 100S ribosomes, which are dimers of 70S ribosomes.</text>
</comment>
<comment type="caution">
    <text evidence="5">The sequence shown here is derived from an EMBL/GenBank/DDBJ whole genome shotgun (WGS) entry which is preliminary data.</text>
</comment>
<dbReference type="EMBL" id="QFNK01000188">
    <property type="protein sequence ID" value="PZO84105.1"/>
    <property type="molecule type" value="Genomic_DNA"/>
</dbReference>
<dbReference type="PANTHER" id="PTHR33231:SF1">
    <property type="entry name" value="30S RIBOSOMAL PROTEIN"/>
    <property type="match status" value="1"/>
</dbReference>
<evidence type="ECO:0000256" key="3">
    <source>
        <dbReference type="ARBA" id="ARBA00041148"/>
    </source>
</evidence>
<dbReference type="SUPFAM" id="SSF69754">
    <property type="entry name" value="Ribosome binding protein Y (YfiA homologue)"/>
    <property type="match status" value="1"/>
</dbReference>
<evidence type="ECO:0000313" key="6">
    <source>
        <dbReference type="Proteomes" id="UP000249557"/>
    </source>
</evidence>
<sequence>MQLTVQGKQMDLGDALRTHVSTKLEDINAKYFNRAIDATVTFTPEGSAFTKTHISIRVGKDIYVISDATENDPYISFDEAANKVAKQLRRFKRRLRDHHQKLEDAPDDQFLSARDYTLSAEQDNEKEEEVSDHLVIAEIATNIQTMSPSDAAMRLELSGLPALMFRNASHNGLNMVYLRPDGNIGWVDPDGKATTLSKK</sequence>
<protein>
    <recommendedName>
        <fullName evidence="3">Ribosome hibernation promoting factor</fullName>
    </recommendedName>
</protein>
<accession>A0A2W5BLN4</accession>
<feature type="domain" description="Sigma 54 modulation/S30EA ribosomal protein C-terminal" evidence="4">
    <location>
        <begin position="134"/>
        <end position="185"/>
    </location>
</feature>
<dbReference type="InterPro" id="IPR050574">
    <property type="entry name" value="HPF/YfiA_ribosome-assoc"/>
</dbReference>
<dbReference type="Pfam" id="PF02482">
    <property type="entry name" value="Ribosomal_S30AE"/>
    <property type="match status" value="1"/>
</dbReference>
<dbReference type="InterPro" id="IPR032528">
    <property type="entry name" value="Ribosom_S30AE_C"/>
</dbReference>
<evidence type="ECO:0000256" key="1">
    <source>
        <dbReference type="ARBA" id="ARBA00022845"/>
    </source>
</evidence>
<proteinExistence type="predicted"/>
<evidence type="ECO:0000256" key="2">
    <source>
        <dbReference type="ARBA" id="ARBA00038695"/>
    </source>
</evidence>
<dbReference type="AlphaFoldDB" id="A0A2W5BLN4"/>
<dbReference type="GO" id="GO:0043024">
    <property type="term" value="F:ribosomal small subunit binding"/>
    <property type="evidence" value="ECO:0007669"/>
    <property type="project" value="TreeGrafter"/>
</dbReference>
<dbReference type="Gene3D" id="3.30.505.50">
    <property type="entry name" value="Sigma 54 modulation/S30EA ribosomal protein, C-terminal domain"/>
    <property type="match status" value="1"/>
</dbReference>
<dbReference type="InterPro" id="IPR036567">
    <property type="entry name" value="RHF-like"/>
</dbReference>